<evidence type="ECO:0000256" key="3">
    <source>
        <dbReference type="ARBA" id="ARBA00022746"/>
    </source>
</evidence>
<comment type="caution">
    <text evidence="4">The sequence shown here is derived from an EMBL/GenBank/DDBJ whole genome shotgun (WGS) entry which is preliminary data.</text>
</comment>
<sequence length="315" mass="35817">MTPAQDRRLQHDYLYCETIIKRHSKSFYYAFSRLPKEKAQAVYAIYSFCRMADDIVDREGSRARKMASLKKLEEELNLFECGQEPDTSLWRALRDVFNRFPMDIGPFRDQIAGQRMDLHFRQPSTLPELEKYSYFVAGSVGLALLPIIASQTDSADIRQQAVDLGVAMQLTNILRDIGEDYRQNNRVYLPAANMKRHSFSMKMLGAGSVNPAFISLWEEIAGRAETLYDRFEQQITGYDPDSRLPVLLSARIYRGILAAVRKNGYDCFRRKQSVGQIEKASIYLMVQTNLACLDEAAATEDSGGLPRTEFGGAES</sequence>
<reference evidence="4 5" key="1">
    <citation type="submission" date="2024-06" db="EMBL/GenBank/DDBJ databases">
        <title>Genomic Encyclopedia of Type Strains, Phase IV (KMG-IV): sequencing the most valuable type-strain genomes for metagenomic binning, comparative biology and taxonomic classification.</title>
        <authorList>
            <person name="Goeker M."/>
        </authorList>
    </citation>
    <scope>NUCLEOTIDE SEQUENCE [LARGE SCALE GENOMIC DNA]</scope>
    <source>
        <strain evidence="4 5">DSM 26128</strain>
    </source>
</reference>
<evidence type="ECO:0000313" key="4">
    <source>
        <dbReference type="EMBL" id="MET3574393.1"/>
    </source>
</evidence>
<accession>A0ABV2G7W6</accession>
<dbReference type="SUPFAM" id="SSF48576">
    <property type="entry name" value="Terpenoid synthases"/>
    <property type="match status" value="1"/>
</dbReference>
<gene>
    <name evidence="4" type="ORF">ABID49_000269</name>
</gene>
<proteinExistence type="predicted"/>
<dbReference type="RefSeq" id="WP_354194520.1">
    <property type="nucleotide sequence ID" value="NZ_JBEPLW010000001.1"/>
</dbReference>
<keyword evidence="3" id="KW-0125">Carotenoid biosynthesis</keyword>
<evidence type="ECO:0000256" key="1">
    <source>
        <dbReference type="ARBA" id="ARBA00004829"/>
    </source>
</evidence>
<dbReference type="CDD" id="cd00683">
    <property type="entry name" value="Trans_IPPS_HH"/>
    <property type="match status" value="1"/>
</dbReference>
<name>A0ABV2G7W6_9BACL</name>
<dbReference type="InterPro" id="IPR019845">
    <property type="entry name" value="Squalene/phytoene_synthase_CS"/>
</dbReference>
<keyword evidence="5" id="KW-1185">Reference proteome</keyword>
<dbReference type="Gene3D" id="1.10.600.10">
    <property type="entry name" value="Farnesyl Diphosphate Synthase"/>
    <property type="match status" value="1"/>
</dbReference>
<protein>
    <submittedName>
        <fullName evidence="4">Phytoene synthase</fullName>
        <ecNumber evidence="4">2.5.1.32</ecNumber>
    </submittedName>
</protein>
<dbReference type="InterPro" id="IPR008949">
    <property type="entry name" value="Isoprenoid_synthase_dom_sf"/>
</dbReference>
<dbReference type="EC" id="2.5.1.32" evidence="4"/>
<dbReference type="PROSITE" id="PS01045">
    <property type="entry name" value="SQUALEN_PHYTOEN_SYN_2"/>
    <property type="match status" value="1"/>
</dbReference>
<dbReference type="SFLD" id="SFLDG01212">
    <property type="entry name" value="Phytoene_synthase_like"/>
    <property type="match status" value="1"/>
</dbReference>
<dbReference type="Proteomes" id="UP001549099">
    <property type="component" value="Unassembled WGS sequence"/>
</dbReference>
<evidence type="ECO:0000313" key="5">
    <source>
        <dbReference type="Proteomes" id="UP001549099"/>
    </source>
</evidence>
<dbReference type="Pfam" id="PF00494">
    <property type="entry name" value="SQS_PSY"/>
    <property type="match status" value="1"/>
</dbReference>
<dbReference type="InterPro" id="IPR044843">
    <property type="entry name" value="Trans_IPPS_bact-type"/>
</dbReference>
<dbReference type="SFLD" id="SFLDS00005">
    <property type="entry name" value="Isoprenoid_Synthase_Type_I"/>
    <property type="match status" value="1"/>
</dbReference>
<dbReference type="SFLD" id="SFLDG01018">
    <property type="entry name" value="Squalene/Phytoene_Synthase_Lik"/>
    <property type="match status" value="1"/>
</dbReference>
<dbReference type="PANTHER" id="PTHR31480">
    <property type="entry name" value="BIFUNCTIONAL LYCOPENE CYCLASE/PHYTOENE SYNTHASE"/>
    <property type="match status" value="1"/>
</dbReference>
<dbReference type="EMBL" id="JBEPLW010000001">
    <property type="protein sequence ID" value="MET3574393.1"/>
    <property type="molecule type" value="Genomic_DNA"/>
</dbReference>
<dbReference type="GO" id="GO:0016740">
    <property type="term" value="F:transferase activity"/>
    <property type="evidence" value="ECO:0007669"/>
    <property type="project" value="UniProtKB-KW"/>
</dbReference>
<dbReference type="InterPro" id="IPR002060">
    <property type="entry name" value="Squ/phyt_synthse"/>
</dbReference>
<evidence type="ECO:0000256" key="2">
    <source>
        <dbReference type="ARBA" id="ARBA00022679"/>
    </source>
</evidence>
<comment type="pathway">
    <text evidence="1">Carotenoid biosynthesis.</text>
</comment>
<dbReference type="InterPro" id="IPR033904">
    <property type="entry name" value="Trans_IPPS_HH"/>
</dbReference>
<keyword evidence="2 4" id="KW-0808">Transferase</keyword>
<organism evidence="4 5">
    <name type="scientific">Bhargavaea ullalensis</name>
    <dbReference type="NCBI Taxonomy" id="1265685"/>
    <lineage>
        <taxon>Bacteria</taxon>
        <taxon>Bacillati</taxon>
        <taxon>Bacillota</taxon>
        <taxon>Bacilli</taxon>
        <taxon>Bacillales</taxon>
        <taxon>Caryophanaceae</taxon>
        <taxon>Bhargavaea</taxon>
    </lineage>
</organism>